<dbReference type="PROSITE" id="PS50600">
    <property type="entry name" value="ULP_PROTEASE"/>
    <property type="match status" value="1"/>
</dbReference>
<proteinExistence type="predicted"/>
<evidence type="ECO:0000313" key="5">
    <source>
        <dbReference type="Proteomes" id="UP000683925"/>
    </source>
</evidence>
<evidence type="ECO:0000313" key="4">
    <source>
        <dbReference type="EMBL" id="CAD8213728.1"/>
    </source>
</evidence>
<keyword evidence="2" id="KW-0378">Hydrolase</keyword>
<dbReference type="EMBL" id="CAJJDP010000166">
    <property type="protein sequence ID" value="CAD8213728.1"/>
    <property type="molecule type" value="Genomic_DNA"/>
</dbReference>
<dbReference type="GO" id="GO:0008234">
    <property type="term" value="F:cysteine-type peptidase activity"/>
    <property type="evidence" value="ECO:0007669"/>
    <property type="project" value="InterPro"/>
</dbReference>
<dbReference type="AlphaFoldDB" id="A0A8S1YJR8"/>
<evidence type="ECO:0000256" key="1">
    <source>
        <dbReference type="ARBA" id="ARBA00022670"/>
    </source>
</evidence>
<dbReference type="Pfam" id="PF02902">
    <property type="entry name" value="Peptidase_C48"/>
    <property type="match status" value="1"/>
</dbReference>
<dbReference type="GO" id="GO:0006508">
    <property type="term" value="P:proteolysis"/>
    <property type="evidence" value="ECO:0007669"/>
    <property type="project" value="UniProtKB-KW"/>
</dbReference>
<dbReference type="Proteomes" id="UP000683925">
    <property type="component" value="Unassembled WGS sequence"/>
</dbReference>
<gene>
    <name evidence="4" type="ORF">POCTA_138.1.T1630047</name>
</gene>
<dbReference type="OMA" id="SIQYQFW"/>
<keyword evidence="5" id="KW-1185">Reference proteome</keyword>
<dbReference type="OrthoDB" id="307195at2759"/>
<dbReference type="InterPro" id="IPR003653">
    <property type="entry name" value="Peptidase_C48_C"/>
</dbReference>
<evidence type="ECO:0000256" key="2">
    <source>
        <dbReference type="ARBA" id="ARBA00022801"/>
    </source>
</evidence>
<evidence type="ECO:0000259" key="3">
    <source>
        <dbReference type="PROSITE" id="PS50600"/>
    </source>
</evidence>
<organism evidence="4 5">
    <name type="scientific">Paramecium octaurelia</name>
    <dbReference type="NCBI Taxonomy" id="43137"/>
    <lineage>
        <taxon>Eukaryota</taxon>
        <taxon>Sar</taxon>
        <taxon>Alveolata</taxon>
        <taxon>Ciliophora</taxon>
        <taxon>Intramacronucleata</taxon>
        <taxon>Oligohymenophorea</taxon>
        <taxon>Peniculida</taxon>
        <taxon>Parameciidae</taxon>
        <taxon>Paramecium</taxon>
    </lineage>
</organism>
<name>A0A8S1YJR8_PAROT</name>
<protein>
    <recommendedName>
        <fullName evidence="3">Ubiquitin-like protease family profile domain-containing protein</fullName>
    </recommendedName>
</protein>
<keyword evidence="1" id="KW-0645">Protease</keyword>
<reference evidence="4" key="1">
    <citation type="submission" date="2021-01" db="EMBL/GenBank/DDBJ databases">
        <authorList>
            <consortium name="Genoscope - CEA"/>
            <person name="William W."/>
        </authorList>
    </citation>
    <scope>NUCLEOTIDE SEQUENCE</scope>
</reference>
<feature type="domain" description="Ubiquitin-like protease family profile" evidence="3">
    <location>
        <begin position="175"/>
        <end position="357"/>
    </location>
</feature>
<accession>A0A8S1YJR8</accession>
<comment type="caution">
    <text evidence="4">The sequence shown here is derived from an EMBL/GenBank/DDBJ whole genome shotgun (WGS) entry which is preliminary data.</text>
</comment>
<sequence length="396" mass="47700">MNNKKHIKIQEITSTRVKTSQPSQNRYIETQNYNIPSQPMKENKTIKFLDSSGQQGQPELNFKTMMQEKLSKYRENIKKFEITYDIKRYDYKQNQIEQDNHQFPQLVTLSLNNFLQQCDGLIQQNYDEILESNKLIMKLSFDKIEIYDKNGNLKETKKSFPFSSKNQPKDLKYNAIFGQKDYLLLKSTGLWVTSNIVDSYANYLRLVDEDEYFSLTVENRKKYKRTYIFCSDYITNCSINTEFNKEKCLTLFYEQLSNFESIQYQFWQIYQNIIFVVNLNFHWFCVKLDLENFVMEIYDSLYSNTTKYERLQFLFQTIFSEVMFKKPKFKIKIVMEFPKQSDSYSCGYFSCIALNYLNRKQFNLDQYVEEEQRQTFISKAEMKQKLRDLLIEDLNS</sequence>